<accession>A0A061R898</accession>
<evidence type="ECO:0000313" key="2">
    <source>
        <dbReference type="EMBL" id="JAC66726.1"/>
    </source>
</evidence>
<organism evidence="2">
    <name type="scientific">Tetraselmis sp. GSL018</name>
    <dbReference type="NCBI Taxonomy" id="582737"/>
    <lineage>
        <taxon>Eukaryota</taxon>
        <taxon>Viridiplantae</taxon>
        <taxon>Chlorophyta</taxon>
        <taxon>core chlorophytes</taxon>
        <taxon>Chlorodendrophyceae</taxon>
        <taxon>Chlorodendrales</taxon>
        <taxon>Chlorodendraceae</taxon>
        <taxon>Tetraselmis</taxon>
    </lineage>
</organism>
<name>A0A061R898_9CHLO</name>
<proteinExistence type="predicted"/>
<sequence length="346" mass="38540">MGDGTVLNTVFFKHQAVLRSYLEDIHALKEDLVAFSNKIKVGLSQNLPQLENEDGDKTLLIREASRPLRDNNVNKTQATALPQETEKMENFLNSLMASCALASVKAEERRRRFQRLKSSHERTMFDKDKELRSVREELVEARKDLEAARRCRGSRGGAQDGPPELLNSQDLRRLQREMRACLRQARFSKGAGEQLKREIRALRDDLRLTCGSARIPDAGRGTPPEGIPSKGLGDAEPGEPTGDDRSVSVEEHCAVPPAASCRDDERAKELEDTKAGAPCRPRQSCLVLGDRRLARVPAPFSLRDQRGWWQGGQGKAQREAGGRDGWKALHAVRARLLVCIHAAQAI</sequence>
<evidence type="ECO:0000256" key="1">
    <source>
        <dbReference type="SAM" id="MobiDB-lite"/>
    </source>
</evidence>
<gene>
    <name evidence="2" type="ORF">TSPGSL018_12936</name>
</gene>
<dbReference type="EMBL" id="GBEZ01019890">
    <property type="protein sequence ID" value="JAC66726.1"/>
    <property type="molecule type" value="Transcribed_RNA"/>
</dbReference>
<feature type="non-terminal residue" evidence="2">
    <location>
        <position position="346"/>
    </location>
</feature>
<protein>
    <submittedName>
        <fullName evidence="2">Uncharacterized protein</fullName>
    </submittedName>
</protein>
<dbReference type="AlphaFoldDB" id="A0A061R898"/>
<reference evidence="2" key="1">
    <citation type="submission" date="2014-05" db="EMBL/GenBank/DDBJ databases">
        <title>The transcriptome of the halophilic microalga Tetraselmis sp. GSL018 isolated from the Great Salt Lake, Utah.</title>
        <authorList>
            <person name="Jinkerson R.E."/>
            <person name="D'Adamo S."/>
            <person name="Posewitz M.C."/>
        </authorList>
    </citation>
    <scope>NUCLEOTIDE SEQUENCE</scope>
    <source>
        <strain evidence="2">GSL018</strain>
    </source>
</reference>
<feature type="region of interest" description="Disordered" evidence="1">
    <location>
        <begin position="212"/>
        <end position="249"/>
    </location>
</feature>